<dbReference type="GO" id="GO:0000175">
    <property type="term" value="F:3'-5'-RNA exonuclease activity"/>
    <property type="evidence" value="ECO:0007669"/>
    <property type="project" value="TreeGrafter"/>
</dbReference>
<dbReference type="Gene3D" id="3.60.10.10">
    <property type="entry name" value="Endonuclease/exonuclease/phosphatase"/>
    <property type="match status" value="1"/>
</dbReference>
<dbReference type="Pfam" id="PF03372">
    <property type="entry name" value="Exo_endo_phos"/>
    <property type="match status" value="1"/>
</dbReference>
<protein>
    <submittedName>
        <fullName evidence="2">Carbon catabolite repressor protein 4 homolog 3 isoform X1</fullName>
    </submittedName>
</protein>
<sequence length="230" mass="26286">MVCHGGSSSWLCPGTSMISAFSGNGKYQGLFSSHKSTTIFCCSNGPTHNSSSSSSRHYSRLWCDPLGRRIYDRTSPEMLRHWIEADQQPQLLASQERFTIVSYNILGVRNASKHRDLYPNIPSPYMRWDHRKRVICEELIGWNPDIICLQEVDRYFDLSNVLKKAGYVGSYKRRTGDNVDGCAMFWKANVVRLLEGESIEFKGLGLRDNVVQLCTFEADSQRCAKKVTRW</sequence>
<accession>A0A2P2L0R8</accession>
<proteinExistence type="predicted"/>
<evidence type="ECO:0000259" key="1">
    <source>
        <dbReference type="Pfam" id="PF03372"/>
    </source>
</evidence>
<evidence type="ECO:0000313" key="2">
    <source>
        <dbReference type="EMBL" id="MBX11555.1"/>
    </source>
</evidence>
<name>A0A2P2L0R8_RHIMU</name>
<feature type="domain" description="Endonuclease/exonuclease/phosphatase" evidence="1">
    <location>
        <begin position="101"/>
        <end position="209"/>
    </location>
</feature>
<dbReference type="InterPro" id="IPR050410">
    <property type="entry name" value="CCR4/nocturin_mRNA_transcr"/>
</dbReference>
<organism evidence="2">
    <name type="scientific">Rhizophora mucronata</name>
    <name type="common">Asiatic mangrove</name>
    <dbReference type="NCBI Taxonomy" id="61149"/>
    <lineage>
        <taxon>Eukaryota</taxon>
        <taxon>Viridiplantae</taxon>
        <taxon>Streptophyta</taxon>
        <taxon>Embryophyta</taxon>
        <taxon>Tracheophyta</taxon>
        <taxon>Spermatophyta</taxon>
        <taxon>Magnoliopsida</taxon>
        <taxon>eudicotyledons</taxon>
        <taxon>Gunneridae</taxon>
        <taxon>Pentapetalae</taxon>
        <taxon>rosids</taxon>
        <taxon>fabids</taxon>
        <taxon>Malpighiales</taxon>
        <taxon>Rhizophoraceae</taxon>
        <taxon>Rhizophora</taxon>
    </lineage>
</organism>
<dbReference type="InterPro" id="IPR005135">
    <property type="entry name" value="Endo/exonuclease/phosphatase"/>
</dbReference>
<dbReference type="AlphaFoldDB" id="A0A2P2L0R8"/>
<dbReference type="PANTHER" id="PTHR12121:SF82">
    <property type="entry name" value="CARBON CATABOLITE REPRESSOR PROTEIN 4 HOMOLOG 3"/>
    <property type="match status" value="1"/>
</dbReference>
<dbReference type="EMBL" id="GGEC01031071">
    <property type="protein sequence ID" value="MBX11555.1"/>
    <property type="molecule type" value="Transcribed_RNA"/>
</dbReference>
<dbReference type="InterPro" id="IPR036691">
    <property type="entry name" value="Endo/exonu/phosph_ase_sf"/>
</dbReference>
<reference evidence="2" key="1">
    <citation type="submission" date="2018-02" db="EMBL/GenBank/DDBJ databases">
        <title>Rhizophora mucronata_Transcriptome.</title>
        <authorList>
            <person name="Meera S.P."/>
            <person name="Sreeshan A."/>
            <person name="Augustine A."/>
        </authorList>
    </citation>
    <scope>NUCLEOTIDE SEQUENCE</scope>
    <source>
        <tissue evidence="2">Leaf</tissue>
    </source>
</reference>
<dbReference type="SUPFAM" id="SSF56219">
    <property type="entry name" value="DNase I-like"/>
    <property type="match status" value="1"/>
</dbReference>
<dbReference type="EMBL" id="GGEC01031070">
    <property type="protein sequence ID" value="MBX11554.1"/>
    <property type="molecule type" value="Transcribed_RNA"/>
</dbReference>
<dbReference type="PANTHER" id="PTHR12121">
    <property type="entry name" value="CARBON CATABOLITE REPRESSOR PROTEIN 4"/>
    <property type="match status" value="1"/>
</dbReference>